<dbReference type="Proteomes" id="UP000324800">
    <property type="component" value="Unassembled WGS sequence"/>
</dbReference>
<dbReference type="EMBL" id="SNRW01002169">
    <property type="protein sequence ID" value="KAA6393675.1"/>
    <property type="molecule type" value="Genomic_DNA"/>
</dbReference>
<proteinExistence type="predicted"/>
<gene>
    <name evidence="1" type="ORF">EZS28_010801</name>
</gene>
<accession>A0A5J4WH33</accession>
<dbReference type="AlphaFoldDB" id="A0A5J4WH33"/>
<organism evidence="1 2">
    <name type="scientific">Streblomastix strix</name>
    <dbReference type="NCBI Taxonomy" id="222440"/>
    <lineage>
        <taxon>Eukaryota</taxon>
        <taxon>Metamonada</taxon>
        <taxon>Preaxostyla</taxon>
        <taxon>Oxymonadida</taxon>
        <taxon>Streblomastigidae</taxon>
        <taxon>Streblomastix</taxon>
    </lineage>
</organism>
<name>A0A5J4WH33_9EUKA</name>
<evidence type="ECO:0000313" key="2">
    <source>
        <dbReference type="Proteomes" id="UP000324800"/>
    </source>
</evidence>
<sequence>MEPYPLKEIKLISFCFGCCENISIDALEAVEFFVRDFLLQLIRTTSKDLCTKKGLTQCILFYLRRNLQMMHKISELVGWAELRNTKVNGETSSIPVVNSEITSR</sequence>
<comment type="caution">
    <text evidence="1">The sequence shown here is derived from an EMBL/GenBank/DDBJ whole genome shotgun (WGS) entry which is preliminary data.</text>
</comment>
<evidence type="ECO:0000313" key="1">
    <source>
        <dbReference type="EMBL" id="KAA6393675.1"/>
    </source>
</evidence>
<reference evidence="1 2" key="1">
    <citation type="submission" date="2019-03" db="EMBL/GenBank/DDBJ databases">
        <title>Single cell metagenomics reveals metabolic interactions within the superorganism composed of flagellate Streblomastix strix and complex community of Bacteroidetes bacteria on its surface.</title>
        <authorList>
            <person name="Treitli S.C."/>
            <person name="Kolisko M."/>
            <person name="Husnik F."/>
            <person name="Keeling P."/>
            <person name="Hampl V."/>
        </authorList>
    </citation>
    <scope>NUCLEOTIDE SEQUENCE [LARGE SCALE GENOMIC DNA]</scope>
    <source>
        <strain evidence="1">ST1C</strain>
    </source>
</reference>
<protein>
    <submittedName>
        <fullName evidence="1">Uncharacterized protein</fullName>
    </submittedName>
</protein>